<dbReference type="OrthoDB" id="7192102at2759"/>
<accession>A0A4Y2QDS4</accession>
<sequence>MEKEMHISGAVLLCSFISSLLNAVSVYVYKKFRSKQLVELLSALGFASSYGETSILELSTIVRQDQIVVNEVTSEQHVDMRPSRVARDNEDAETLMQWFAQHTPFPINDVLMSISSGVVRTADVNCHLCHELGCEGISRIVGGNFVNVKFKRKDKDVTLTSYMFFPVHLFSGRSL</sequence>
<name>A0A4Y2QDS4_ARAVE</name>
<evidence type="ECO:0000313" key="3">
    <source>
        <dbReference type="Proteomes" id="UP000499080"/>
    </source>
</evidence>
<dbReference type="EMBL" id="BGPR01013562">
    <property type="protein sequence ID" value="GBN61193.1"/>
    <property type="molecule type" value="Genomic_DNA"/>
</dbReference>
<comment type="caution">
    <text evidence="2">The sequence shown here is derived from an EMBL/GenBank/DDBJ whole genome shotgun (WGS) entry which is preliminary data.</text>
</comment>
<protein>
    <submittedName>
        <fullName evidence="2">Uncharacterized protein</fullName>
    </submittedName>
</protein>
<dbReference type="Proteomes" id="UP000499080">
    <property type="component" value="Unassembled WGS sequence"/>
</dbReference>
<evidence type="ECO:0000313" key="2">
    <source>
        <dbReference type="EMBL" id="GBN61193.1"/>
    </source>
</evidence>
<keyword evidence="3" id="KW-1185">Reference proteome</keyword>
<dbReference type="AlphaFoldDB" id="A0A4Y2QDS4"/>
<organism evidence="2 3">
    <name type="scientific">Araneus ventricosus</name>
    <name type="common">Orbweaver spider</name>
    <name type="synonym">Epeira ventricosa</name>
    <dbReference type="NCBI Taxonomy" id="182803"/>
    <lineage>
        <taxon>Eukaryota</taxon>
        <taxon>Metazoa</taxon>
        <taxon>Ecdysozoa</taxon>
        <taxon>Arthropoda</taxon>
        <taxon>Chelicerata</taxon>
        <taxon>Arachnida</taxon>
        <taxon>Araneae</taxon>
        <taxon>Araneomorphae</taxon>
        <taxon>Entelegynae</taxon>
        <taxon>Araneoidea</taxon>
        <taxon>Araneidae</taxon>
        <taxon>Araneus</taxon>
    </lineage>
</organism>
<reference evidence="2 3" key="1">
    <citation type="journal article" date="2019" name="Sci. Rep.">
        <title>Orb-weaving spider Araneus ventricosus genome elucidates the spidroin gene catalogue.</title>
        <authorList>
            <person name="Kono N."/>
            <person name="Nakamura H."/>
            <person name="Ohtoshi R."/>
            <person name="Moran D.A.P."/>
            <person name="Shinohara A."/>
            <person name="Yoshida Y."/>
            <person name="Fujiwara M."/>
            <person name="Mori M."/>
            <person name="Tomita M."/>
            <person name="Arakawa K."/>
        </authorList>
    </citation>
    <scope>NUCLEOTIDE SEQUENCE [LARGE SCALE GENOMIC DNA]</scope>
</reference>
<dbReference type="EMBL" id="BGPR01011609">
    <property type="protein sequence ID" value="GBN52136.1"/>
    <property type="molecule type" value="Genomic_DNA"/>
</dbReference>
<proteinExistence type="predicted"/>
<evidence type="ECO:0000313" key="1">
    <source>
        <dbReference type="EMBL" id="GBN52136.1"/>
    </source>
</evidence>
<gene>
    <name evidence="2" type="ORF">AVEN_145804_1</name>
    <name evidence="1" type="ORF">AVEN_187417_1</name>
</gene>